<keyword evidence="1" id="KW-0805">Transcription regulation</keyword>
<dbReference type="AlphaFoldDB" id="A0A098BXU1"/>
<dbReference type="HOGENOM" id="CLU_037628_6_0_10"/>
<dbReference type="Gene3D" id="1.10.260.40">
    <property type="entry name" value="lambda repressor-like DNA-binding domains"/>
    <property type="match status" value="1"/>
</dbReference>
<dbReference type="Proteomes" id="UP000032417">
    <property type="component" value="Chromosome 1"/>
</dbReference>
<dbReference type="PROSITE" id="PS50932">
    <property type="entry name" value="HTH_LACI_2"/>
    <property type="match status" value="1"/>
</dbReference>
<organism evidence="5 6">
    <name type="scientific">Fermentimonas caenicola</name>
    <dbReference type="NCBI Taxonomy" id="1562970"/>
    <lineage>
        <taxon>Bacteria</taxon>
        <taxon>Pseudomonadati</taxon>
        <taxon>Bacteroidota</taxon>
        <taxon>Bacteroidia</taxon>
        <taxon>Bacteroidales</taxon>
        <taxon>Dysgonomonadaceae</taxon>
        <taxon>Fermentimonas</taxon>
    </lineage>
</organism>
<evidence type="ECO:0000256" key="3">
    <source>
        <dbReference type="ARBA" id="ARBA00023163"/>
    </source>
</evidence>
<keyword evidence="6" id="KW-1185">Reference proteome</keyword>
<dbReference type="EMBL" id="LN515532">
    <property type="protein sequence ID" value="CEA14978.1"/>
    <property type="molecule type" value="Genomic_DNA"/>
</dbReference>
<dbReference type="CDD" id="cd01392">
    <property type="entry name" value="HTH_LacI"/>
    <property type="match status" value="1"/>
</dbReference>
<dbReference type="GO" id="GO:0000976">
    <property type="term" value="F:transcription cis-regulatory region binding"/>
    <property type="evidence" value="ECO:0007669"/>
    <property type="project" value="TreeGrafter"/>
</dbReference>
<dbReference type="KEGG" id="pbt:ING2E5B_0208"/>
<dbReference type="InterPro" id="IPR000843">
    <property type="entry name" value="HTH_LacI"/>
</dbReference>
<evidence type="ECO:0000313" key="6">
    <source>
        <dbReference type="Proteomes" id="UP000032417"/>
    </source>
</evidence>
<dbReference type="Gene3D" id="3.40.50.2300">
    <property type="match status" value="2"/>
</dbReference>
<dbReference type="PANTHER" id="PTHR30146">
    <property type="entry name" value="LACI-RELATED TRANSCRIPTIONAL REPRESSOR"/>
    <property type="match status" value="1"/>
</dbReference>
<feature type="domain" description="HTH lacI-type" evidence="4">
    <location>
        <begin position="4"/>
        <end position="58"/>
    </location>
</feature>
<dbReference type="InterPro" id="IPR046335">
    <property type="entry name" value="LacI/GalR-like_sensor"/>
</dbReference>
<dbReference type="SUPFAM" id="SSF53822">
    <property type="entry name" value="Periplasmic binding protein-like I"/>
    <property type="match status" value="1"/>
</dbReference>
<evidence type="ECO:0000313" key="5">
    <source>
        <dbReference type="EMBL" id="CEA14978.1"/>
    </source>
</evidence>
<protein>
    <submittedName>
        <fullName evidence="5">Transcriptional regulator</fullName>
    </submittedName>
</protein>
<evidence type="ECO:0000256" key="1">
    <source>
        <dbReference type="ARBA" id="ARBA00023015"/>
    </source>
</evidence>
<dbReference type="CDD" id="cd06267">
    <property type="entry name" value="PBP1_LacI_sugar_binding-like"/>
    <property type="match status" value="1"/>
</dbReference>
<keyword evidence="2" id="KW-0238">DNA-binding</keyword>
<accession>A0A098BXU1</accession>
<dbReference type="SMART" id="SM00354">
    <property type="entry name" value="HTH_LACI"/>
    <property type="match status" value="1"/>
</dbReference>
<gene>
    <name evidence="5" type="primary">purR</name>
    <name evidence="5" type="ORF">ING2E5B_0208</name>
</gene>
<dbReference type="Pfam" id="PF00356">
    <property type="entry name" value="LacI"/>
    <property type="match status" value="1"/>
</dbReference>
<dbReference type="InterPro" id="IPR010982">
    <property type="entry name" value="Lambda_DNA-bd_dom_sf"/>
</dbReference>
<dbReference type="InterPro" id="IPR028082">
    <property type="entry name" value="Peripla_BP_I"/>
</dbReference>
<dbReference type="STRING" id="1562970.ING2E5B_0208"/>
<keyword evidence="3" id="KW-0804">Transcription</keyword>
<evidence type="ECO:0000259" key="4">
    <source>
        <dbReference type="PROSITE" id="PS50932"/>
    </source>
</evidence>
<dbReference type="SUPFAM" id="SSF47413">
    <property type="entry name" value="lambda repressor-like DNA-binding domains"/>
    <property type="match status" value="1"/>
</dbReference>
<evidence type="ECO:0000256" key="2">
    <source>
        <dbReference type="ARBA" id="ARBA00023125"/>
    </source>
</evidence>
<proteinExistence type="predicted"/>
<dbReference type="PANTHER" id="PTHR30146:SF109">
    <property type="entry name" value="HTH-TYPE TRANSCRIPTIONAL REGULATOR GALS"/>
    <property type="match status" value="1"/>
</dbReference>
<sequence length="344" mass="38748">MAQITLKDIAKALNLSPSTVSRAMRDHPAISKKTRKIVKDYAEAHKYKPNRLALQLRTNKNNTIGVIVPEIVHYFFSTVLDGIQQETESEGYNLLISHSNEDYEREVKCVETLLDARVCGILVSQSKTTVKYDHFQEILDNNVHLLFFDRICTGINTDKVVVDDYAGAFTAVEYLIESGCRNIAFLGSVPSMPISNNRRMGYEDALRKHKIAIDKKLIEVCDTVELAKKVIPEMLKLDPVPDAFFCINDEVAAYCIQIAKSLGFMVPEEVSVCGFTNSYITEVTYPRLTSVDQYGVEMGKVAARLLINRIEGREKKEGVVSRVIKTELVVKESTKPVQSIAQRY</sequence>
<dbReference type="Pfam" id="PF13377">
    <property type="entry name" value="Peripla_BP_3"/>
    <property type="match status" value="1"/>
</dbReference>
<name>A0A098BXU1_9BACT</name>
<dbReference type="OrthoDB" id="9803256at2"/>
<dbReference type="GO" id="GO:0003700">
    <property type="term" value="F:DNA-binding transcription factor activity"/>
    <property type="evidence" value="ECO:0007669"/>
    <property type="project" value="TreeGrafter"/>
</dbReference>
<reference evidence="5 6" key="1">
    <citation type="submission" date="2014-08" db="EMBL/GenBank/DDBJ databases">
        <authorList>
            <person name="Wibberg D."/>
        </authorList>
    </citation>
    <scope>NUCLEOTIDE SEQUENCE [LARGE SCALE GENOMIC DNA]</scope>
    <source>
        <strain evidence="6">ING2-E5B</strain>
    </source>
</reference>